<dbReference type="EMBL" id="BKCJ010004411">
    <property type="protein sequence ID" value="GEU60882.1"/>
    <property type="molecule type" value="Genomic_DNA"/>
</dbReference>
<accession>A0A6L2LJZ2</accession>
<organism evidence="1">
    <name type="scientific">Tanacetum cinerariifolium</name>
    <name type="common">Dalmatian daisy</name>
    <name type="synonym">Chrysanthemum cinerariifolium</name>
    <dbReference type="NCBI Taxonomy" id="118510"/>
    <lineage>
        <taxon>Eukaryota</taxon>
        <taxon>Viridiplantae</taxon>
        <taxon>Streptophyta</taxon>
        <taxon>Embryophyta</taxon>
        <taxon>Tracheophyta</taxon>
        <taxon>Spermatophyta</taxon>
        <taxon>Magnoliopsida</taxon>
        <taxon>eudicotyledons</taxon>
        <taxon>Gunneridae</taxon>
        <taxon>Pentapetalae</taxon>
        <taxon>asterids</taxon>
        <taxon>campanulids</taxon>
        <taxon>Asterales</taxon>
        <taxon>Asteraceae</taxon>
        <taxon>Asteroideae</taxon>
        <taxon>Anthemideae</taxon>
        <taxon>Anthemidinae</taxon>
        <taxon>Tanacetum</taxon>
    </lineage>
</organism>
<evidence type="ECO:0000313" key="1">
    <source>
        <dbReference type="EMBL" id="GEU60882.1"/>
    </source>
</evidence>
<comment type="caution">
    <text evidence="1">The sequence shown here is derived from an EMBL/GenBank/DDBJ whole genome shotgun (WGS) entry which is preliminary data.</text>
</comment>
<protein>
    <submittedName>
        <fullName evidence="1">Vacuolar protein sorting-associated protein 2 homolog 1</fullName>
    </submittedName>
</protein>
<dbReference type="Gene3D" id="6.10.140.1230">
    <property type="match status" value="1"/>
</dbReference>
<gene>
    <name evidence="1" type="ORF">Tci_032860</name>
</gene>
<proteinExistence type="predicted"/>
<dbReference type="AlphaFoldDB" id="A0A6L2LJZ2"/>
<reference evidence="1" key="1">
    <citation type="journal article" date="2019" name="Sci. Rep.">
        <title>Draft genome of Tanacetum cinerariifolium, the natural source of mosquito coil.</title>
        <authorList>
            <person name="Yamashiro T."/>
            <person name="Shiraishi A."/>
            <person name="Satake H."/>
            <person name="Nakayama K."/>
        </authorList>
    </citation>
    <scope>NUCLEOTIDE SEQUENCE</scope>
</reference>
<name>A0A6L2LJZ2_TANCI</name>
<sequence length="275" mass="30599">MIDQRIREIEREKHGLQTHEKILIVEIKKSVKQGHMVLLRSWLKTLSGQDTRLRNSTTLSPNCRACSLEFRYKCLSIGMLMSSVHAGELNYCHFKVWTLKIVDPVELSIISLVCKESDMIPQFSVSETPDISEDSMAIDGVLFILGSALQGMYADAVSQLEQLLSVVGSVMHNEDVDQHTEKDLLSLKRIGEDSDGCHANVGSNCLEQLREDLCVNLGEQKGVGSEVGCRRNACIARASTVENQNAIDACSVGMHPVLAKVRVRMLKFSFFVNCT</sequence>